<keyword evidence="4 5" id="KW-0472">Membrane</keyword>
<dbReference type="EMBL" id="CP104013">
    <property type="protein sequence ID" value="UYP46111.1"/>
    <property type="molecule type" value="Genomic_DNA"/>
</dbReference>
<evidence type="ECO:0000256" key="1">
    <source>
        <dbReference type="ARBA" id="ARBA00004141"/>
    </source>
</evidence>
<keyword evidence="2 5" id="KW-0812">Transmembrane</keyword>
<dbReference type="InterPro" id="IPR007829">
    <property type="entry name" value="TM2"/>
</dbReference>
<protein>
    <recommendedName>
        <fullName evidence="6">TM2 domain-containing protein</fullName>
    </recommendedName>
</protein>
<evidence type="ECO:0000256" key="2">
    <source>
        <dbReference type="ARBA" id="ARBA00022692"/>
    </source>
</evidence>
<sequence>MEIADFLITLFLGVLGIHRFMKGYTKSGILYLCTGGLLGVGWLIDIIFTVTDKELIIAK</sequence>
<evidence type="ECO:0000256" key="3">
    <source>
        <dbReference type="ARBA" id="ARBA00022989"/>
    </source>
</evidence>
<dbReference type="PANTHER" id="PTHR21016:SF25">
    <property type="entry name" value="TM2 DOMAIN-CONTAINING PROTEIN DDB_G0277895-RELATED"/>
    <property type="match status" value="1"/>
</dbReference>
<accession>A0ABY6HU68</accession>
<evidence type="ECO:0000256" key="5">
    <source>
        <dbReference type="SAM" id="Phobius"/>
    </source>
</evidence>
<dbReference type="Proteomes" id="UP001208689">
    <property type="component" value="Chromosome"/>
</dbReference>
<name>A0ABY6HU68_9ARCH</name>
<gene>
    <name evidence="7" type="ORF">NEF87_002396</name>
</gene>
<reference evidence="7" key="1">
    <citation type="submission" date="2022-09" db="EMBL/GenBank/DDBJ databases">
        <title>Actin cytoskeleton and complex cell architecture in an #Asgard archaeon.</title>
        <authorList>
            <person name="Ponce Toledo R.I."/>
            <person name="Schleper C."/>
            <person name="Rodrigues Oliveira T."/>
            <person name="Wollweber F."/>
            <person name="Xu J."/>
            <person name="Rittmann S."/>
            <person name="Klingl A."/>
            <person name="Pilhofer M."/>
        </authorList>
    </citation>
    <scope>NUCLEOTIDE SEQUENCE</scope>
    <source>
        <strain evidence="7">B-35</strain>
    </source>
</reference>
<proteinExistence type="predicted"/>
<keyword evidence="3 5" id="KW-1133">Transmembrane helix</keyword>
<dbReference type="Pfam" id="PF05154">
    <property type="entry name" value="TM2"/>
    <property type="match status" value="1"/>
</dbReference>
<organism evidence="7 8">
    <name type="scientific">Candidatus Lokiarchaeum ossiferum</name>
    <dbReference type="NCBI Taxonomy" id="2951803"/>
    <lineage>
        <taxon>Archaea</taxon>
        <taxon>Promethearchaeati</taxon>
        <taxon>Promethearchaeota</taxon>
        <taxon>Promethearchaeia</taxon>
        <taxon>Promethearchaeales</taxon>
        <taxon>Promethearchaeaceae</taxon>
        <taxon>Candidatus Lokiarchaeum</taxon>
    </lineage>
</organism>
<feature type="domain" description="TM2" evidence="6">
    <location>
        <begin position="6"/>
        <end position="47"/>
    </location>
</feature>
<evidence type="ECO:0000313" key="8">
    <source>
        <dbReference type="Proteomes" id="UP001208689"/>
    </source>
</evidence>
<dbReference type="PANTHER" id="PTHR21016">
    <property type="entry name" value="BETA-AMYLOID BINDING PROTEIN-RELATED"/>
    <property type="match status" value="1"/>
</dbReference>
<evidence type="ECO:0000259" key="6">
    <source>
        <dbReference type="Pfam" id="PF05154"/>
    </source>
</evidence>
<keyword evidence="8" id="KW-1185">Reference proteome</keyword>
<evidence type="ECO:0000313" key="7">
    <source>
        <dbReference type="EMBL" id="UYP46111.1"/>
    </source>
</evidence>
<dbReference type="InterPro" id="IPR050932">
    <property type="entry name" value="TM2D1-3-like"/>
</dbReference>
<comment type="subcellular location">
    <subcellularLocation>
        <location evidence="1">Membrane</location>
        <topology evidence="1">Multi-pass membrane protein</topology>
    </subcellularLocation>
</comment>
<evidence type="ECO:0000256" key="4">
    <source>
        <dbReference type="ARBA" id="ARBA00023136"/>
    </source>
</evidence>
<feature type="transmembrane region" description="Helical" evidence="5">
    <location>
        <begin position="29"/>
        <end position="50"/>
    </location>
</feature>